<gene>
    <name evidence="2" type="ORF">LQG66_13250</name>
</gene>
<organism evidence="2 3">
    <name type="scientific">Bradyrhizobium ontarionense</name>
    <dbReference type="NCBI Taxonomy" id="2898149"/>
    <lineage>
        <taxon>Bacteria</taxon>
        <taxon>Pseudomonadati</taxon>
        <taxon>Pseudomonadota</taxon>
        <taxon>Alphaproteobacteria</taxon>
        <taxon>Hyphomicrobiales</taxon>
        <taxon>Nitrobacteraceae</taxon>
        <taxon>Bradyrhizobium</taxon>
    </lineage>
</organism>
<dbReference type="PANTHER" id="PTHR12558">
    <property type="entry name" value="CELL DIVISION CYCLE 16,23,27"/>
    <property type="match status" value="1"/>
</dbReference>
<dbReference type="SUPFAM" id="SSF48452">
    <property type="entry name" value="TPR-like"/>
    <property type="match status" value="1"/>
</dbReference>
<protein>
    <submittedName>
        <fullName evidence="2">Tetratricopeptide repeat protein</fullName>
    </submittedName>
</protein>
<keyword evidence="1" id="KW-0802">TPR repeat</keyword>
<dbReference type="SUPFAM" id="SSF56059">
    <property type="entry name" value="Glutathione synthetase ATP-binding domain-like"/>
    <property type="match status" value="1"/>
</dbReference>
<dbReference type="PANTHER" id="PTHR12558:SF13">
    <property type="entry name" value="CELL DIVISION CYCLE PROTEIN 27 HOMOLOG"/>
    <property type="match status" value="1"/>
</dbReference>
<sequence>MSVSSNPAPSATATDPSAFHRLGQQHLAEGRFDEAISAFEAGLRIVEGEAAASLPATLVGDLHACLANACLSCGDLVAAAENYKAALRLMPHLTGCWCNLGSTLLRMGRTQDAIAAYLQALQLSPAHWPSRTNLAQAMLATDQPVIAKALLLEMVADRPEDGRLHHELGKVCYRLNNTEQALSYFSQALACDAADAESLYWIGAIRQERGDEAAARLAYGQAAVIGPVIRRAAARAPAAFRALALQAPFGGNTPAQFLFEDAACDIDTLALLPSVSIDAVKLDPDYDVIVNLISDPDQAGDTLATAAGLVERLGLPVINDPCLIATTAREATAAQLAGLDGCRCPRTLRLAAGGDRSPSALASLLPSGFPLLVRVAGTHGGDLFERVDDLAQLAGFLRAHAARDCYLIEYVDYRSADGQFRKYRITFAGEEVHPYHLAIGPGWKLHRDATAMDDHPWMRQEEAAFLRQPAAVLGAAQIEVLHAIRRRIGLDYFGIDCARDSDGRLLVFEVNASMLVHGEAEDGPLAYKTPHAERIRQAFGALLARKAGVA</sequence>
<evidence type="ECO:0000313" key="2">
    <source>
        <dbReference type="EMBL" id="UFZ07206.1"/>
    </source>
</evidence>
<dbReference type="Proteomes" id="UP001431010">
    <property type="component" value="Chromosome"/>
</dbReference>
<dbReference type="Pfam" id="PF13432">
    <property type="entry name" value="TPR_16"/>
    <property type="match status" value="1"/>
</dbReference>
<evidence type="ECO:0000256" key="1">
    <source>
        <dbReference type="PROSITE-ProRule" id="PRU00339"/>
    </source>
</evidence>
<feature type="repeat" description="TPR" evidence="1">
    <location>
        <begin position="16"/>
        <end position="49"/>
    </location>
</feature>
<dbReference type="SMART" id="SM00028">
    <property type="entry name" value="TPR"/>
    <property type="match status" value="4"/>
</dbReference>
<dbReference type="PROSITE" id="PS50005">
    <property type="entry name" value="TPR"/>
    <property type="match status" value="3"/>
</dbReference>
<proteinExistence type="predicted"/>
<feature type="repeat" description="TPR" evidence="1">
    <location>
        <begin position="162"/>
        <end position="195"/>
    </location>
</feature>
<feature type="repeat" description="TPR" evidence="1">
    <location>
        <begin position="94"/>
        <end position="127"/>
    </location>
</feature>
<dbReference type="Pfam" id="PF14559">
    <property type="entry name" value="TPR_19"/>
    <property type="match status" value="1"/>
</dbReference>
<dbReference type="InterPro" id="IPR019734">
    <property type="entry name" value="TPR_rpt"/>
</dbReference>
<name>A0ABY3RIM6_9BRAD</name>
<dbReference type="Gene3D" id="1.25.40.10">
    <property type="entry name" value="Tetratricopeptide repeat domain"/>
    <property type="match status" value="2"/>
</dbReference>
<accession>A0ABY3RIM6</accession>
<reference evidence="2" key="1">
    <citation type="journal article" date="2024" name="Antonie Van Leeuwenhoek">
        <title>Bradyrhizobium ontarionense sp. nov., a novel bacterial symbiont isolated from Aeschynomene indica (Indian jointvetch), harbours photosynthesis, nitrogen fixation and nitrous oxide (N2O) reductase genes.</title>
        <authorList>
            <person name="Bromfield E.S.P."/>
            <person name="Cloutier S."/>
        </authorList>
    </citation>
    <scope>NUCLEOTIDE SEQUENCE</scope>
    <source>
        <strain evidence="2">A19</strain>
    </source>
</reference>
<evidence type="ECO:0000313" key="3">
    <source>
        <dbReference type="Proteomes" id="UP001431010"/>
    </source>
</evidence>
<keyword evidence="3" id="KW-1185">Reference proteome</keyword>
<dbReference type="EMBL" id="CP088156">
    <property type="protein sequence ID" value="UFZ07206.1"/>
    <property type="molecule type" value="Genomic_DNA"/>
</dbReference>
<dbReference type="InterPro" id="IPR011990">
    <property type="entry name" value="TPR-like_helical_dom_sf"/>
</dbReference>
<dbReference type="RefSeq" id="WP_231326659.1">
    <property type="nucleotide sequence ID" value="NZ_CP088156.1"/>
</dbReference>